<dbReference type="FunFam" id="3.40.190.10:FF:000005">
    <property type="entry name" value="Porphobilinogen deaminase"/>
    <property type="match status" value="1"/>
</dbReference>
<evidence type="ECO:0000256" key="7">
    <source>
        <dbReference type="ARBA" id="ARBA00048169"/>
    </source>
</evidence>
<comment type="similarity">
    <text evidence="3 8">Belongs to the HMBS family.</text>
</comment>
<protein>
    <recommendedName>
        <fullName evidence="8">Porphobilinogen deaminase</fullName>
        <shortName evidence="8">PBG</shortName>
        <ecNumber evidence="8">2.5.1.61</ecNumber>
    </recommendedName>
    <alternativeName>
        <fullName evidence="8">Hydroxymethylbilane synthase</fullName>
        <shortName evidence="8">HMBS</shortName>
    </alternativeName>
    <alternativeName>
        <fullName evidence="8">Pre-uroporphyrinogen synthase</fullName>
    </alternativeName>
</protein>
<dbReference type="RefSeq" id="WP_092868952.1">
    <property type="nucleotide sequence ID" value="NZ_FPCH01000003.1"/>
</dbReference>
<evidence type="ECO:0000259" key="10">
    <source>
        <dbReference type="Pfam" id="PF03900"/>
    </source>
</evidence>
<evidence type="ECO:0000256" key="5">
    <source>
        <dbReference type="ARBA" id="ARBA00022679"/>
    </source>
</evidence>
<dbReference type="Gene3D" id="3.30.160.40">
    <property type="entry name" value="Porphobilinogen deaminase, C-terminal domain"/>
    <property type="match status" value="1"/>
</dbReference>
<dbReference type="FunFam" id="3.40.190.10:FF:000004">
    <property type="entry name" value="Porphobilinogen deaminase"/>
    <property type="match status" value="1"/>
</dbReference>
<reference evidence="12" key="1">
    <citation type="submission" date="2016-10" db="EMBL/GenBank/DDBJ databases">
        <authorList>
            <person name="Varghese N."/>
            <person name="Submissions S."/>
        </authorList>
    </citation>
    <scope>NUCLEOTIDE SEQUENCE [LARGE SCALE GENOMIC DNA]</scope>
    <source>
        <strain evidence="12">DSM 1565</strain>
    </source>
</reference>
<organism evidence="11 12">
    <name type="scientific">Hyphomicrobium facile</name>
    <dbReference type="NCBI Taxonomy" id="51670"/>
    <lineage>
        <taxon>Bacteria</taxon>
        <taxon>Pseudomonadati</taxon>
        <taxon>Pseudomonadota</taxon>
        <taxon>Alphaproteobacteria</taxon>
        <taxon>Hyphomicrobiales</taxon>
        <taxon>Hyphomicrobiaceae</taxon>
        <taxon>Hyphomicrobium</taxon>
    </lineage>
</organism>
<dbReference type="EMBL" id="FPCH01000003">
    <property type="protein sequence ID" value="SFV38091.1"/>
    <property type="molecule type" value="Genomic_DNA"/>
</dbReference>
<accession>A0A1I7NTV0</accession>
<dbReference type="SUPFAM" id="SSF53850">
    <property type="entry name" value="Periplasmic binding protein-like II"/>
    <property type="match status" value="1"/>
</dbReference>
<dbReference type="PRINTS" id="PR00151">
    <property type="entry name" value="PORPHBDMNASE"/>
</dbReference>
<gene>
    <name evidence="8" type="primary">hemC</name>
    <name evidence="11" type="ORF">SAMN04488557_3496</name>
</gene>
<dbReference type="InterPro" id="IPR022418">
    <property type="entry name" value="Porphobilinogen_deaminase_C"/>
</dbReference>
<comment type="function">
    <text evidence="1 8">Tetrapolymerization of the monopyrrole PBG into the hydroxymethylbilane pre-uroporphyrinogen in several discrete steps.</text>
</comment>
<evidence type="ECO:0000313" key="12">
    <source>
        <dbReference type="Proteomes" id="UP000199423"/>
    </source>
</evidence>
<evidence type="ECO:0000256" key="4">
    <source>
        <dbReference type="ARBA" id="ARBA00011245"/>
    </source>
</evidence>
<evidence type="ECO:0000259" key="9">
    <source>
        <dbReference type="Pfam" id="PF01379"/>
    </source>
</evidence>
<comment type="catalytic activity">
    <reaction evidence="7 8">
        <text>4 porphobilinogen + H2O = hydroxymethylbilane + 4 NH4(+)</text>
        <dbReference type="Rhea" id="RHEA:13185"/>
        <dbReference type="ChEBI" id="CHEBI:15377"/>
        <dbReference type="ChEBI" id="CHEBI:28938"/>
        <dbReference type="ChEBI" id="CHEBI:57845"/>
        <dbReference type="ChEBI" id="CHEBI:58126"/>
        <dbReference type="EC" id="2.5.1.61"/>
    </reaction>
</comment>
<evidence type="ECO:0000256" key="6">
    <source>
        <dbReference type="ARBA" id="ARBA00023244"/>
    </source>
</evidence>
<dbReference type="PROSITE" id="PS00533">
    <property type="entry name" value="PORPHOBILINOGEN_DEAM"/>
    <property type="match status" value="1"/>
</dbReference>
<evidence type="ECO:0000256" key="8">
    <source>
        <dbReference type="HAMAP-Rule" id="MF_00260"/>
    </source>
</evidence>
<name>A0A1I7NTV0_9HYPH</name>
<dbReference type="HAMAP" id="MF_00260">
    <property type="entry name" value="Porphobil_deam"/>
    <property type="match status" value="1"/>
</dbReference>
<dbReference type="PANTHER" id="PTHR11557">
    <property type="entry name" value="PORPHOBILINOGEN DEAMINASE"/>
    <property type="match status" value="1"/>
</dbReference>
<dbReference type="Proteomes" id="UP000199423">
    <property type="component" value="Unassembled WGS sequence"/>
</dbReference>
<dbReference type="Pfam" id="PF01379">
    <property type="entry name" value="Porphobil_deam"/>
    <property type="match status" value="1"/>
</dbReference>
<dbReference type="GO" id="GO:0006782">
    <property type="term" value="P:protoporphyrinogen IX biosynthetic process"/>
    <property type="evidence" value="ECO:0007669"/>
    <property type="project" value="UniProtKB-UniRule"/>
</dbReference>
<dbReference type="PIRSF" id="PIRSF001438">
    <property type="entry name" value="4pyrrol_synth_OHMeBilane_synth"/>
    <property type="match status" value="1"/>
</dbReference>
<evidence type="ECO:0000256" key="2">
    <source>
        <dbReference type="ARBA" id="ARBA00004735"/>
    </source>
</evidence>
<comment type="miscellaneous">
    <text evidence="8">The porphobilinogen subunits are added to the dipyrromethane group.</text>
</comment>
<feature type="modified residue" description="S-(dipyrrolylmethanemethyl)cysteine" evidence="8">
    <location>
        <position position="244"/>
    </location>
</feature>
<keyword evidence="6 8" id="KW-0627">Porphyrin biosynthesis</keyword>
<dbReference type="OrthoDB" id="9810298at2"/>
<keyword evidence="5 8" id="KW-0808">Transferase</keyword>
<proteinExistence type="inferred from homology"/>
<dbReference type="NCBIfam" id="TIGR00212">
    <property type="entry name" value="hemC"/>
    <property type="match status" value="1"/>
</dbReference>
<dbReference type="InterPro" id="IPR036803">
    <property type="entry name" value="Porphobilinogen_deaminase_C_sf"/>
</dbReference>
<dbReference type="Gene3D" id="3.40.190.10">
    <property type="entry name" value="Periplasmic binding protein-like II"/>
    <property type="match status" value="2"/>
</dbReference>
<comment type="subunit">
    <text evidence="4 8">Monomer.</text>
</comment>
<dbReference type="Pfam" id="PF03900">
    <property type="entry name" value="Porphobil_deamC"/>
    <property type="match status" value="1"/>
</dbReference>
<dbReference type="InterPro" id="IPR022417">
    <property type="entry name" value="Porphobilin_deaminase_N"/>
</dbReference>
<sequence>MQATRIRIGTRGSPLALAQAHEVQARLTAAHGLPEGAVTIHVIKTTGDRVLDRPLSEVGGKGLFTKEIEEALLSNEVDVGVHSMKDMQTVLPDGLIIGGVLPREDPRDAFISLRHADLSALPVNAIVGTSSLRRKAQVLNVRPDLRVVEFRGNVQTRLRKLEEGKAEATFLAVAGLKRLGMEDRITAPVSMDVMLPAVAQAAIGLEVREGDEATAALIAALNDPMTALAVTAERTFLARLEGSCRTPIAGHAVIADGTMVFRGQILTPDGQQVYDVSRTGAPEEASKLGLAAADEILAEADPALLIRSSA</sequence>
<dbReference type="InterPro" id="IPR022419">
    <property type="entry name" value="Porphobilin_deaminase_cofac_BS"/>
</dbReference>
<dbReference type="AlphaFoldDB" id="A0A1I7NTV0"/>
<dbReference type="GO" id="GO:0004418">
    <property type="term" value="F:hydroxymethylbilane synthase activity"/>
    <property type="evidence" value="ECO:0007669"/>
    <property type="project" value="UniProtKB-UniRule"/>
</dbReference>
<comment type="cofactor">
    <cofactor evidence="8">
        <name>dipyrromethane</name>
        <dbReference type="ChEBI" id="CHEBI:60342"/>
    </cofactor>
    <text evidence="8">Binds 1 dipyrromethane group covalently.</text>
</comment>
<dbReference type="InterPro" id="IPR000860">
    <property type="entry name" value="HemC"/>
</dbReference>
<keyword evidence="12" id="KW-1185">Reference proteome</keyword>
<feature type="domain" description="Porphobilinogen deaminase N-terminal" evidence="9">
    <location>
        <begin position="6"/>
        <end position="214"/>
    </location>
</feature>
<dbReference type="STRING" id="51670.SAMN04488557_3496"/>
<dbReference type="SUPFAM" id="SSF54782">
    <property type="entry name" value="Porphobilinogen deaminase (hydroxymethylbilane synthase), C-terminal domain"/>
    <property type="match status" value="1"/>
</dbReference>
<dbReference type="UniPathway" id="UPA00251">
    <property type="reaction ID" value="UER00319"/>
</dbReference>
<feature type="domain" description="Porphobilinogen deaminase C-terminal" evidence="10">
    <location>
        <begin position="228"/>
        <end position="297"/>
    </location>
</feature>
<evidence type="ECO:0000313" key="11">
    <source>
        <dbReference type="EMBL" id="SFV38091.1"/>
    </source>
</evidence>
<dbReference type="GO" id="GO:0005737">
    <property type="term" value="C:cytoplasm"/>
    <property type="evidence" value="ECO:0007669"/>
    <property type="project" value="UniProtKB-UniRule"/>
</dbReference>
<dbReference type="PANTHER" id="PTHR11557:SF0">
    <property type="entry name" value="PORPHOBILINOGEN DEAMINASE"/>
    <property type="match status" value="1"/>
</dbReference>
<dbReference type="EC" id="2.5.1.61" evidence="8"/>
<evidence type="ECO:0000256" key="1">
    <source>
        <dbReference type="ARBA" id="ARBA00002869"/>
    </source>
</evidence>
<evidence type="ECO:0000256" key="3">
    <source>
        <dbReference type="ARBA" id="ARBA00005638"/>
    </source>
</evidence>
<comment type="pathway">
    <text evidence="2">Porphyrin-containing compound metabolism; protoporphyrin-IX biosynthesis; coproporphyrinogen-III from 5-aminolevulinate: step 2/4.</text>
</comment>